<keyword evidence="7 14" id="KW-0418">Kinase</keyword>
<dbReference type="GO" id="GO:0016301">
    <property type="term" value="F:kinase activity"/>
    <property type="evidence" value="ECO:0007669"/>
    <property type="project" value="UniProtKB-KW"/>
</dbReference>
<reference evidence="14 15" key="1">
    <citation type="submission" date="2018-03" db="EMBL/GenBank/DDBJ databases">
        <title>Draft genome of Nitrosomonas supralitoralis APG5.</title>
        <authorList>
            <person name="Urakawa H."/>
            <person name="Lopez J.V."/>
        </authorList>
    </citation>
    <scope>NUCLEOTIDE SEQUENCE [LARGE SCALE GENOMIC DNA]</scope>
    <source>
        <strain evidence="14 15">APG5</strain>
    </source>
</reference>
<dbReference type="EMBL" id="PXXU01000029">
    <property type="protein sequence ID" value="PSJ17011.1"/>
    <property type="molecule type" value="Genomic_DNA"/>
</dbReference>
<dbReference type="SUPFAM" id="SSF55083">
    <property type="entry name" value="6-hydroxymethyl-7,8-dihydropterin pyrophosphokinase, HPPK"/>
    <property type="match status" value="1"/>
</dbReference>
<evidence type="ECO:0000313" key="14">
    <source>
        <dbReference type="EMBL" id="PSJ17011.1"/>
    </source>
</evidence>
<dbReference type="GO" id="GO:0046656">
    <property type="term" value="P:folic acid biosynthetic process"/>
    <property type="evidence" value="ECO:0007669"/>
    <property type="project" value="UniProtKB-KW"/>
</dbReference>
<dbReference type="RefSeq" id="WP_106707180.1">
    <property type="nucleotide sequence ID" value="NZ_PXXU01000029.1"/>
</dbReference>
<evidence type="ECO:0000313" key="15">
    <source>
        <dbReference type="Proteomes" id="UP000241912"/>
    </source>
</evidence>
<gene>
    <name evidence="14" type="primary">folK</name>
    <name evidence="14" type="ORF">C7H79_10245</name>
</gene>
<evidence type="ECO:0000256" key="7">
    <source>
        <dbReference type="ARBA" id="ARBA00022777"/>
    </source>
</evidence>
<dbReference type="PANTHER" id="PTHR43071:SF1">
    <property type="entry name" value="2-AMINO-4-HYDROXY-6-HYDROXYMETHYLDIHYDROPTERIDINE PYROPHOSPHOKINASE"/>
    <property type="match status" value="1"/>
</dbReference>
<comment type="function">
    <text evidence="10">Catalyzes the transfer of pyrophosphate from adenosine triphosphate (ATP) to 6-hydroxymethyl-7,8-dihydropterin, an enzymatic step in folate biosynthesis pathway.</text>
</comment>
<organism evidence="14 15">
    <name type="scientific">Nitrosomonas supralitoralis</name>
    <dbReference type="NCBI Taxonomy" id="2116706"/>
    <lineage>
        <taxon>Bacteria</taxon>
        <taxon>Pseudomonadati</taxon>
        <taxon>Pseudomonadota</taxon>
        <taxon>Betaproteobacteria</taxon>
        <taxon>Nitrosomonadales</taxon>
        <taxon>Nitrosomonadaceae</taxon>
        <taxon>Nitrosomonas</taxon>
    </lineage>
</organism>
<evidence type="ECO:0000256" key="11">
    <source>
        <dbReference type="ARBA" id="ARBA00029766"/>
    </source>
</evidence>
<evidence type="ECO:0000256" key="12">
    <source>
        <dbReference type="ARBA" id="ARBA00033413"/>
    </source>
</evidence>
<evidence type="ECO:0000256" key="5">
    <source>
        <dbReference type="ARBA" id="ARBA00022679"/>
    </source>
</evidence>
<dbReference type="GO" id="GO:0046654">
    <property type="term" value="P:tetrahydrofolate biosynthetic process"/>
    <property type="evidence" value="ECO:0007669"/>
    <property type="project" value="UniProtKB-UniPathway"/>
</dbReference>
<dbReference type="UniPathway" id="UPA00077">
    <property type="reaction ID" value="UER00155"/>
</dbReference>
<evidence type="ECO:0000256" key="3">
    <source>
        <dbReference type="ARBA" id="ARBA00013253"/>
    </source>
</evidence>
<evidence type="ECO:0000256" key="4">
    <source>
        <dbReference type="ARBA" id="ARBA00016218"/>
    </source>
</evidence>
<dbReference type="NCBIfam" id="TIGR01498">
    <property type="entry name" value="folK"/>
    <property type="match status" value="1"/>
</dbReference>
<comment type="pathway">
    <text evidence="1">Cofactor biosynthesis; tetrahydrofolate biosynthesis; 2-amino-4-hydroxy-6-hydroxymethyl-7,8-dihydropteridine diphosphate from 7,8-dihydroneopterin triphosphate: step 4/4.</text>
</comment>
<keyword evidence="8" id="KW-0067">ATP-binding</keyword>
<dbReference type="AlphaFoldDB" id="A0A2P7NU63"/>
<keyword evidence="5" id="KW-0808">Transferase</keyword>
<dbReference type="GO" id="GO:0003848">
    <property type="term" value="F:2-amino-4-hydroxy-6-hydroxymethyldihydropteridine diphosphokinase activity"/>
    <property type="evidence" value="ECO:0007669"/>
    <property type="project" value="UniProtKB-EC"/>
</dbReference>
<sequence>MNENECIIGIGSNINPENNIKTSLTMLAQKVEVMKTSSWTKIKPLGIIEQDDFMNGAVKIRTTMSMEELIHYLKGLEDGIGRDRTLPKYGPRMIDFDIIVWNDEIVDNDYYTRDFVRNAIDELK</sequence>
<accession>A0A2P7NU63</accession>
<dbReference type="Pfam" id="PF01288">
    <property type="entry name" value="HPPK"/>
    <property type="match status" value="1"/>
</dbReference>
<keyword evidence="15" id="KW-1185">Reference proteome</keyword>
<dbReference type="PANTHER" id="PTHR43071">
    <property type="entry name" value="2-AMINO-4-HYDROXY-6-HYDROXYMETHYLDIHYDROPTERIDINE PYROPHOSPHOKINASE"/>
    <property type="match status" value="1"/>
</dbReference>
<evidence type="ECO:0000256" key="6">
    <source>
        <dbReference type="ARBA" id="ARBA00022741"/>
    </source>
</evidence>
<evidence type="ECO:0000256" key="10">
    <source>
        <dbReference type="ARBA" id="ARBA00029409"/>
    </source>
</evidence>
<keyword evidence="9" id="KW-0289">Folate biosynthesis</keyword>
<evidence type="ECO:0000259" key="13">
    <source>
        <dbReference type="Pfam" id="PF01288"/>
    </source>
</evidence>
<keyword evidence="6" id="KW-0547">Nucleotide-binding</keyword>
<comment type="caution">
    <text evidence="14">The sequence shown here is derived from an EMBL/GenBank/DDBJ whole genome shotgun (WGS) entry which is preliminary data.</text>
</comment>
<comment type="similarity">
    <text evidence="2">Belongs to the HPPK family.</text>
</comment>
<proteinExistence type="inferred from homology"/>
<dbReference type="Gene3D" id="3.30.70.560">
    <property type="entry name" value="7,8-Dihydro-6-hydroxymethylpterin-pyrophosphokinase HPPK"/>
    <property type="match status" value="1"/>
</dbReference>
<evidence type="ECO:0000256" key="9">
    <source>
        <dbReference type="ARBA" id="ARBA00022909"/>
    </source>
</evidence>
<protein>
    <recommendedName>
        <fullName evidence="4">2-amino-4-hydroxy-6-hydroxymethyldihydropteridine pyrophosphokinase</fullName>
        <ecNumber evidence="3">2.7.6.3</ecNumber>
    </recommendedName>
    <alternativeName>
        <fullName evidence="11">6-hydroxymethyl-7,8-dihydropterin pyrophosphokinase</fullName>
    </alternativeName>
    <alternativeName>
        <fullName evidence="12">7,8-dihydro-6-hydroxymethylpterin-pyrophosphokinase</fullName>
    </alternativeName>
</protein>
<evidence type="ECO:0000256" key="1">
    <source>
        <dbReference type="ARBA" id="ARBA00005051"/>
    </source>
</evidence>
<evidence type="ECO:0000256" key="2">
    <source>
        <dbReference type="ARBA" id="ARBA00005810"/>
    </source>
</evidence>
<dbReference type="InterPro" id="IPR000550">
    <property type="entry name" value="Hppk"/>
</dbReference>
<dbReference type="EC" id="2.7.6.3" evidence="3"/>
<dbReference type="GO" id="GO:0005524">
    <property type="term" value="F:ATP binding"/>
    <property type="evidence" value="ECO:0007669"/>
    <property type="project" value="UniProtKB-KW"/>
</dbReference>
<dbReference type="Proteomes" id="UP000241912">
    <property type="component" value="Unassembled WGS sequence"/>
</dbReference>
<dbReference type="OrthoDB" id="582926at2"/>
<dbReference type="InterPro" id="IPR035907">
    <property type="entry name" value="Hppk_sf"/>
</dbReference>
<feature type="domain" description="7,8-dihydro-6-hydroxymethylpterin-pyrophosphokinase" evidence="13">
    <location>
        <begin position="7"/>
        <end position="122"/>
    </location>
</feature>
<name>A0A2P7NU63_9PROT</name>
<evidence type="ECO:0000256" key="8">
    <source>
        <dbReference type="ARBA" id="ARBA00022840"/>
    </source>
</evidence>